<gene>
    <name evidence="2" type="ORF">SAMN06265377_3074</name>
</gene>
<protein>
    <submittedName>
        <fullName evidence="2">Uncharacterized protein</fullName>
    </submittedName>
</protein>
<evidence type="ECO:0000313" key="3">
    <source>
        <dbReference type="Proteomes" id="UP000219048"/>
    </source>
</evidence>
<evidence type="ECO:0000313" key="2">
    <source>
        <dbReference type="EMBL" id="SNZ01237.1"/>
    </source>
</evidence>
<dbReference type="Proteomes" id="UP000219048">
    <property type="component" value="Unassembled WGS sequence"/>
</dbReference>
<keyword evidence="3" id="KW-1185">Reference proteome</keyword>
<feature type="signal peptide" evidence="1">
    <location>
        <begin position="1"/>
        <end position="22"/>
    </location>
</feature>
<proteinExistence type="predicted"/>
<name>A0A285MXF7_9FLAO</name>
<keyword evidence="1" id="KW-0732">Signal</keyword>
<dbReference type="PROSITE" id="PS51257">
    <property type="entry name" value="PROKAR_LIPOPROTEIN"/>
    <property type="match status" value="1"/>
</dbReference>
<dbReference type="EMBL" id="OBEH01000005">
    <property type="protein sequence ID" value="SNZ01237.1"/>
    <property type="molecule type" value="Genomic_DNA"/>
</dbReference>
<accession>A0A285MXF7</accession>
<reference evidence="3" key="1">
    <citation type="submission" date="2017-09" db="EMBL/GenBank/DDBJ databases">
        <authorList>
            <person name="Varghese N."/>
            <person name="Submissions S."/>
        </authorList>
    </citation>
    <scope>NUCLEOTIDE SEQUENCE [LARGE SCALE GENOMIC DNA]</scope>
    <source>
        <strain evidence="3">DSM 25885</strain>
    </source>
</reference>
<evidence type="ECO:0000256" key="1">
    <source>
        <dbReference type="SAM" id="SignalP"/>
    </source>
</evidence>
<organism evidence="2 3">
    <name type="scientific">Flagellimonas pacifica</name>
    <dbReference type="NCBI Taxonomy" id="1247520"/>
    <lineage>
        <taxon>Bacteria</taxon>
        <taxon>Pseudomonadati</taxon>
        <taxon>Bacteroidota</taxon>
        <taxon>Flavobacteriia</taxon>
        <taxon>Flavobacteriales</taxon>
        <taxon>Flavobacteriaceae</taxon>
        <taxon>Flagellimonas</taxon>
    </lineage>
</organism>
<dbReference type="AlphaFoldDB" id="A0A285MXF7"/>
<feature type="chain" id="PRO_5013238962" evidence="1">
    <location>
        <begin position="23"/>
        <end position="96"/>
    </location>
</feature>
<sequence>MKKCLVQLILLLGILSCSPHLKVINLDVKEDQLYIQDRKVDIEDFAYEVKRLTRGLSKKNLSDITFSLTLDGNSKIGIVTDLKTKIENWKDSVKKE</sequence>